<dbReference type="GO" id="GO:0003677">
    <property type="term" value="F:DNA binding"/>
    <property type="evidence" value="ECO:0007669"/>
    <property type="project" value="UniProtKB-UniRule"/>
</dbReference>
<dbReference type="PRINTS" id="PR00455">
    <property type="entry name" value="HTHTETR"/>
</dbReference>
<evidence type="ECO:0000256" key="3">
    <source>
        <dbReference type="ARBA" id="ARBA00023163"/>
    </source>
</evidence>
<feature type="domain" description="HTH tetR-type" evidence="5">
    <location>
        <begin position="16"/>
        <end position="76"/>
    </location>
</feature>
<dbReference type="KEGG" id="many:MANY_09370"/>
<dbReference type="Pfam" id="PF00440">
    <property type="entry name" value="TetR_N"/>
    <property type="match status" value="1"/>
</dbReference>
<dbReference type="InterPro" id="IPR001647">
    <property type="entry name" value="HTH_TetR"/>
</dbReference>
<keyword evidence="1" id="KW-0805">Transcription regulation</keyword>
<proteinExistence type="predicted"/>
<evidence type="ECO:0000259" key="5">
    <source>
        <dbReference type="PROSITE" id="PS50977"/>
    </source>
</evidence>
<sequence length="204" mass="22618">MHIMRNAPSKRQLGKQQSLDRILDAAARRLREEGLEGTAIVPVMQDAGLTHGAFYSHFDNKRELADAAFAHAITTGRSHWIKPGPREPWNERLKRLARRYLTPAHRDDLGTACGFAALSSDAARAPESFRSTYQRELEKSLAAVCDGDESEQRMDDAIALAIICFGGIALARAVPDDEFSARVLRIARETAATYADHARPEGHR</sequence>
<dbReference type="Gene3D" id="1.10.10.60">
    <property type="entry name" value="Homeodomain-like"/>
    <property type="match status" value="1"/>
</dbReference>
<dbReference type="InterPro" id="IPR009057">
    <property type="entry name" value="Homeodomain-like_sf"/>
</dbReference>
<evidence type="ECO:0000313" key="6">
    <source>
        <dbReference type="EMBL" id="BBZ75600.1"/>
    </source>
</evidence>
<dbReference type="Gene3D" id="1.10.357.10">
    <property type="entry name" value="Tetracycline Repressor, domain 2"/>
    <property type="match status" value="1"/>
</dbReference>
<dbReference type="SUPFAM" id="SSF46689">
    <property type="entry name" value="Homeodomain-like"/>
    <property type="match status" value="1"/>
</dbReference>
<evidence type="ECO:0000256" key="1">
    <source>
        <dbReference type="ARBA" id="ARBA00023015"/>
    </source>
</evidence>
<organism evidence="6 7">
    <name type="scientific">Mycolicibacterium anyangense</name>
    <dbReference type="NCBI Taxonomy" id="1431246"/>
    <lineage>
        <taxon>Bacteria</taxon>
        <taxon>Bacillati</taxon>
        <taxon>Actinomycetota</taxon>
        <taxon>Actinomycetes</taxon>
        <taxon>Mycobacteriales</taxon>
        <taxon>Mycobacteriaceae</taxon>
        <taxon>Mycolicibacterium</taxon>
    </lineage>
</organism>
<feature type="DNA-binding region" description="H-T-H motif" evidence="4">
    <location>
        <begin position="39"/>
        <end position="58"/>
    </location>
</feature>
<dbReference type="SUPFAM" id="SSF48498">
    <property type="entry name" value="Tetracyclin repressor-like, C-terminal domain"/>
    <property type="match status" value="1"/>
</dbReference>
<evidence type="ECO:0000256" key="2">
    <source>
        <dbReference type="ARBA" id="ARBA00023125"/>
    </source>
</evidence>
<accession>A0A6N4W142</accession>
<name>A0A6N4W142_9MYCO</name>
<dbReference type="PANTHER" id="PTHR47506">
    <property type="entry name" value="TRANSCRIPTIONAL REGULATORY PROTEIN"/>
    <property type="match status" value="1"/>
</dbReference>
<evidence type="ECO:0000313" key="7">
    <source>
        <dbReference type="Proteomes" id="UP000467249"/>
    </source>
</evidence>
<dbReference type="InterPro" id="IPR036271">
    <property type="entry name" value="Tet_transcr_reg_TetR-rel_C_sf"/>
</dbReference>
<evidence type="ECO:0000256" key="4">
    <source>
        <dbReference type="PROSITE-ProRule" id="PRU00335"/>
    </source>
</evidence>
<keyword evidence="7" id="KW-1185">Reference proteome</keyword>
<keyword evidence="2 4" id="KW-0238">DNA-binding</keyword>
<dbReference type="AlphaFoldDB" id="A0A6N4W142"/>
<dbReference type="Proteomes" id="UP000467249">
    <property type="component" value="Chromosome"/>
</dbReference>
<dbReference type="PROSITE" id="PS50977">
    <property type="entry name" value="HTH_TETR_2"/>
    <property type="match status" value="1"/>
</dbReference>
<keyword evidence="3" id="KW-0804">Transcription</keyword>
<gene>
    <name evidence="6" type="ORF">MANY_09370</name>
</gene>
<protein>
    <submittedName>
        <fullName evidence="6">TetR family transcriptional regulator</fullName>
    </submittedName>
</protein>
<dbReference type="PANTHER" id="PTHR47506:SF7">
    <property type="entry name" value="TRANSCRIPTIONAL REGULATORY PROTEIN"/>
    <property type="match status" value="1"/>
</dbReference>
<dbReference type="EMBL" id="AP022620">
    <property type="protein sequence ID" value="BBZ75600.1"/>
    <property type="molecule type" value="Genomic_DNA"/>
</dbReference>
<reference evidence="6 7" key="1">
    <citation type="journal article" date="2019" name="Emerg. Microbes Infect.">
        <title>Comprehensive subspecies identification of 175 nontuberculous mycobacteria species based on 7547 genomic profiles.</title>
        <authorList>
            <person name="Matsumoto Y."/>
            <person name="Kinjo T."/>
            <person name="Motooka D."/>
            <person name="Nabeya D."/>
            <person name="Jung N."/>
            <person name="Uechi K."/>
            <person name="Horii T."/>
            <person name="Iida T."/>
            <person name="Fujita J."/>
            <person name="Nakamura S."/>
        </authorList>
    </citation>
    <scope>NUCLEOTIDE SEQUENCE [LARGE SCALE GENOMIC DNA]</scope>
    <source>
        <strain evidence="6 7">JCM 30275</strain>
    </source>
</reference>